<keyword evidence="3" id="KW-0804">Transcription</keyword>
<sequence length="199" mass="21666">MGIIGENLKSIRKIKNLSQAKVAELSGVSQQLISQLETGLTEKTTELPALAQALGVSVHELDPSYTPDAEGVPTLIVPYLAWVSAGAMIRDDIADEALGLIRVADLPASGDWIALKVSGDSMDRISPPDSIIFVDRNDRNLVPNGCYVISDVEGNATYKRYRSGPMRFEPVSTNPQHEPIFPDNDPIIVGRVRRSIINM</sequence>
<dbReference type="PROSITE" id="PS50943">
    <property type="entry name" value="HTH_CROC1"/>
    <property type="match status" value="1"/>
</dbReference>
<evidence type="ECO:0000256" key="1">
    <source>
        <dbReference type="ARBA" id="ARBA00023015"/>
    </source>
</evidence>
<dbReference type="RefSeq" id="WP_062427854.1">
    <property type="nucleotide sequence ID" value="NZ_QDFR01000001.1"/>
</dbReference>
<dbReference type="Proteomes" id="UP000244335">
    <property type="component" value="Unassembled WGS sequence"/>
</dbReference>
<gene>
    <name evidence="5" type="ORF">DC430_05565</name>
</gene>
<protein>
    <submittedName>
        <fullName evidence="5">XRE family transcriptional regulator</fullName>
    </submittedName>
</protein>
<dbReference type="SUPFAM" id="SSF47413">
    <property type="entry name" value="lambda repressor-like DNA-binding domains"/>
    <property type="match status" value="1"/>
</dbReference>
<evidence type="ECO:0000313" key="5">
    <source>
        <dbReference type="EMBL" id="PVE57192.1"/>
    </source>
</evidence>
<dbReference type="InterPro" id="IPR015927">
    <property type="entry name" value="Peptidase_S24_S26A/B/C"/>
</dbReference>
<dbReference type="EMBL" id="QDFR01000001">
    <property type="protein sequence ID" value="PVE57192.1"/>
    <property type="molecule type" value="Genomic_DNA"/>
</dbReference>
<keyword evidence="2" id="KW-0238">DNA-binding</keyword>
<dbReference type="InterPro" id="IPR001387">
    <property type="entry name" value="Cro/C1-type_HTH"/>
</dbReference>
<dbReference type="Gene3D" id="2.10.109.10">
    <property type="entry name" value="Umud Fragment, subunit A"/>
    <property type="match status" value="1"/>
</dbReference>
<comment type="caution">
    <text evidence="5">The sequence shown here is derived from an EMBL/GenBank/DDBJ whole genome shotgun (WGS) entry which is preliminary data.</text>
</comment>
<organism evidence="5 6">
    <name type="scientific">Rhizobium rhizogenes</name>
    <name type="common">Agrobacterium rhizogenes</name>
    <dbReference type="NCBI Taxonomy" id="359"/>
    <lineage>
        <taxon>Bacteria</taxon>
        <taxon>Pseudomonadati</taxon>
        <taxon>Pseudomonadota</taxon>
        <taxon>Alphaproteobacteria</taxon>
        <taxon>Hyphomicrobiales</taxon>
        <taxon>Rhizobiaceae</taxon>
        <taxon>Rhizobium/Agrobacterium group</taxon>
        <taxon>Rhizobium</taxon>
    </lineage>
</organism>
<dbReference type="GO" id="GO:0003677">
    <property type="term" value="F:DNA binding"/>
    <property type="evidence" value="ECO:0007669"/>
    <property type="project" value="UniProtKB-KW"/>
</dbReference>
<feature type="domain" description="HTH cro/C1-type" evidence="4">
    <location>
        <begin position="8"/>
        <end position="61"/>
    </location>
</feature>
<dbReference type="SUPFAM" id="SSF51306">
    <property type="entry name" value="LexA/Signal peptidase"/>
    <property type="match status" value="1"/>
</dbReference>
<evidence type="ECO:0000313" key="6">
    <source>
        <dbReference type="Proteomes" id="UP000244335"/>
    </source>
</evidence>
<evidence type="ECO:0000256" key="3">
    <source>
        <dbReference type="ARBA" id="ARBA00023163"/>
    </source>
</evidence>
<dbReference type="CDD" id="cd00093">
    <property type="entry name" value="HTH_XRE"/>
    <property type="match status" value="1"/>
</dbReference>
<dbReference type="Gene3D" id="1.10.260.40">
    <property type="entry name" value="lambda repressor-like DNA-binding domains"/>
    <property type="match status" value="1"/>
</dbReference>
<accession>A0AA92C6V6</accession>
<dbReference type="PANTHER" id="PTHR40661:SF2">
    <property type="entry name" value="HTH-TYPE TRANSCRIPTIONAL REGULATOR PRTR"/>
    <property type="match status" value="1"/>
</dbReference>
<name>A0AA92C6V6_RHIRH</name>
<dbReference type="InterPro" id="IPR039418">
    <property type="entry name" value="LexA-like"/>
</dbReference>
<dbReference type="GeneID" id="301042228"/>
<proteinExistence type="predicted"/>
<dbReference type="Pfam" id="PF00717">
    <property type="entry name" value="Peptidase_S24"/>
    <property type="match status" value="1"/>
</dbReference>
<dbReference type="InterPro" id="IPR036286">
    <property type="entry name" value="LexA/Signal_pep-like_sf"/>
</dbReference>
<dbReference type="SMART" id="SM00530">
    <property type="entry name" value="HTH_XRE"/>
    <property type="match status" value="1"/>
</dbReference>
<dbReference type="Pfam" id="PF01381">
    <property type="entry name" value="HTH_3"/>
    <property type="match status" value="1"/>
</dbReference>
<evidence type="ECO:0000259" key="4">
    <source>
        <dbReference type="PROSITE" id="PS50943"/>
    </source>
</evidence>
<dbReference type="PANTHER" id="PTHR40661">
    <property type="match status" value="1"/>
</dbReference>
<keyword evidence="1" id="KW-0805">Transcription regulation</keyword>
<reference evidence="5 6" key="1">
    <citation type="submission" date="2018-04" db="EMBL/GenBank/DDBJ databases">
        <authorList>
            <person name="Hagen T."/>
        </authorList>
    </citation>
    <scope>NUCLEOTIDE SEQUENCE [LARGE SCALE GENOMIC DNA]</scope>
    <source>
        <strain evidence="5 6">TPD7009</strain>
    </source>
</reference>
<dbReference type="CDD" id="cd06529">
    <property type="entry name" value="S24_LexA-like"/>
    <property type="match status" value="1"/>
</dbReference>
<evidence type="ECO:0000256" key="2">
    <source>
        <dbReference type="ARBA" id="ARBA00023125"/>
    </source>
</evidence>
<dbReference type="InterPro" id="IPR010982">
    <property type="entry name" value="Lambda_DNA-bd_dom_sf"/>
</dbReference>
<dbReference type="AlphaFoldDB" id="A0AA92C6V6"/>